<keyword evidence="7" id="KW-1185">Reference proteome</keyword>
<dbReference type="SUPFAM" id="SSF53187">
    <property type="entry name" value="Zn-dependent exopeptidases"/>
    <property type="match status" value="1"/>
</dbReference>
<dbReference type="Proteomes" id="UP000297975">
    <property type="component" value="Unassembled WGS sequence"/>
</dbReference>
<dbReference type="GO" id="GO:0008745">
    <property type="term" value="F:N-acetylmuramoyl-L-alanine amidase activity"/>
    <property type="evidence" value="ECO:0007669"/>
    <property type="project" value="InterPro"/>
</dbReference>
<evidence type="ECO:0000256" key="2">
    <source>
        <dbReference type="ARBA" id="ARBA00022801"/>
    </source>
</evidence>
<dbReference type="OrthoDB" id="9806267at2"/>
<keyword evidence="1 4" id="KW-0732">Signal</keyword>
<dbReference type="AlphaFoldDB" id="A0A4Y8IRI8"/>
<dbReference type="Gene3D" id="3.40.630.40">
    <property type="entry name" value="Zn-dependent exopeptidases"/>
    <property type="match status" value="1"/>
</dbReference>
<dbReference type="InterPro" id="IPR003646">
    <property type="entry name" value="SH3-like_bac-type"/>
</dbReference>
<evidence type="ECO:0000313" key="6">
    <source>
        <dbReference type="EMBL" id="TFB24393.1"/>
    </source>
</evidence>
<feature type="domain" description="SH3b" evidence="5">
    <location>
        <begin position="145"/>
        <end position="207"/>
    </location>
</feature>
<gene>
    <name evidence="6" type="ORF">E3U55_02515</name>
</gene>
<sequence>MMKKALLFVTLVLTLVIFTGGQVLADESQQWINFGHKNNVAIDKEWTITFNEKMDRSTLHSNSVYAVNENGEKLFLATYLNEERTKLRVLPPADLYNPGEDYTLYIESDVKSAEGYNMRNGYKMTFSIDPTAEKPYTLPNNPKADFFGTVTADTLNVRSGKSTDTEVIGQVFKGQELPIYDTDGFWVETEFEGQTAYLHKDYLKLRHVSGKLLEGLNIVVDAGHGDWDPGAAVNGAEEKDIVLSVTKNVRDRLERLGANVILTRNNDYFLSLEERVALSRSVYNDLFVSIHANSFSDPSVDGSEVFYSDSKYGNVDEGRFLAMELQQELVQMAEMDDRGVRDADFWVIYKNGSPAALVELGFMTSPSDLEKLLNSNHRYLYADSITQGIIEYFER</sequence>
<reference evidence="6 7" key="1">
    <citation type="submission" date="2019-03" db="EMBL/GenBank/DDBJ databases">
        <authorList>
            <person name="He R.-H."/>
        </authorList>
    </citation>
    <scope>NUCLEOTIDE SEQUENCE [LARGE SCALE GENOMIC DNA]</scope>
    <source>
        <strain evidence="7">SH 714</strain>
    </source>
</reference>
<dbReference type="GO" id="GO:0009253">
    <property type="term" value="P:peptidoglycan catabolic process"/>
    <property type="evidence" value="ECO:0007669"/>
    <property type="project" value="InterPro"/>
</dbReference>
<keyword evidence="3" id="KW-0961">Cell wall biogenesis/degradation</keyword>
<dbReference type="GO" id="GO:0030288">
    <property type="term" value="C:outer membrane-bounded periplasmic space"/>
    <property type="evidence" value="ECO:0007669"/>
    <property type="project" value="TreeGrafter"/>
</dbReference>
<dbReference type="Gene3D" id="2.30.30.40">
    <property type="entry name" value="SH3 Domains"/>
    <property type="match status" value="1"/>
</dbReference>
<dbReference type="GO" id="GO:0071555">
    <property type="term" value="P:cell wall organization"/>
    <property type="evidence" value="ECO:0007669"/>
    <property type="project" value="UniProtKB-KW"/>
</dbReference>
<feature type="signal peptide" evidence="4">
    <location>
        <begin position="1"/>
        <end position="25"/>
    </location>
</feature>
<organism evidence="6 7">
    <name type="scientific">Filobacillus milosensis</name>
    <dbReference type="NCBI Taxonomy" id="94137"/>
    <lineage>
        <taxon>Bacteria</taxon>
        <taxon>Bacillati</taxon>
        <taxon>Bacillota</taxon>
        <taxon>Bacilli</taxon>
        <taxon>Bacillales</taxon>
        <taxon>Bacillaceae</taxon>
        <taxon>Filobacillus</taxon>
    </lineage>
</organism>
<dbReference type="SMART" id="SM00646">
    <property type="entry name" value="Ami_3"/>
    <property type="match status" value="1"/>
</dbReference>
<keyword evidence="2" id="KW-0378">Hydrolase</keyword>
<dbReference type="PANTHER" id="PTHR30404:SF0">
    <property type="entry name" value="N-ACETYLMURAMOYL-L-ALANINE AMIDASE AMIC"/>
    <property type="match status" value="1"/>
</dbReference>
<dbReference type="SMART" id="SM00287">
    <property type="entry name" value="SH3b"/>
    <property type="match status" value="1"/>
</dbReference>
<evidence type="ECO:0000313" key="7">
    <source>
        <dbReference type="Proteomes" id="UP000297975"/>
    </source>
</evidence>
<protein>
    <recommendedName>
        <fullName evidence="5">SH3b domain-containing protein</fullName>
    </recommendedName>
</protein>
<dbReference type="Pfam" id="PF01520">
    <property type="entry name" value="Amidase_3"/>
    <property type="match status" value="1"/>
</dbReference>
<evidence type="ECO:0000256" key="1">
    <source>
        <dbReference type="ARBA" id="ARBA00022729"/>
    </source>
</evidence>
<evidence type="ECO:0000256" key="3">
    <source>
        <dbReference type="ARBA" id="ARBA00023316"/>
    </source>
</evidence>
<accession>A0A4Y8IRI8</accession>
<dbReference type="CDD" id="cd02696">
    <property type="entry name" value="MurNAc-LAA"/>
    <property type="match status" value="1"/>
</dbReference>
<dbReference type="EMBL" id="SOPW01000002">
    <property type="protein sequence ID" value="TFB24393.1"/>
    <property type="molecule type" value="Genomic_DNA"/>
</dbReference>
<comment type="caution">
    <text evidence="6">The sequence shown here is derived from an EMBL/GenBank/DDBJ whole genome shotgun (WGS) entry which is preliminary data.</text>
</comment>
<dbReference type="InterPro" id="IPR050695">
    <property type="entry name" value="N-acetylmuramoyl_amidase_3"/>
</dbReference>
<name>A0A4Y8IRI8_9BACI</name>
<evidence type="ECO:0000256" key="4">
    <source>
        <dbReference type="SAM" id="SignalP"/>
    </source>
</evidence>
<dbReference type="InterPro" id="IPR014755">
    <property type="entry name" value="Cu-Rt/internalin_Ig-like"/>
</dbReference>
<dbReference type="PROSITE" id="PS51781">
    <property type="entry name" value="SH3B"/>
    <property type="match status" value="1"/>
</dbReference>
<dbReference type="PANTHER" id="PTHR30404">
    <property type="entry name" value="N-ACETYLMURAMOYL-L-ALANINE AMIDASE"/>
    <property type="match status" value="1"/>
</dbReference>
<feature type="chain" id="PRO_5021275478" description="SH3b domain-containing protein" evidence="4">
    <location>
        <begin position="26"/>
        <end position="395"/>
    </location>
</feature>
<dbReference type="Pfam" id="PF13205">
    <property type="entry name" value="Big_5"/>
    <property type="match status" value="1"/>
</dbReference>
<dbReference type="InterPro" id="IPR002508">
    <property type="entry name" value="MurNAc-LAA_cat"/>
</dbReference>
<dbReference type="Pfam" id="PF08239">
    <property type="entry name" value="SH3_3"/>
    <property type="match status" value="1"/>
</dbReference>
<proteinExistence type="predicted"/>
<evidence type="ECO:0000259" key="5">
    <source>
        <dbReference type="PROSITE" id="PS51781"/>
    </source>
</evidence>
<dbReference type="InterPro" id="IPR032812">
    <property type="entry name" value="SbsA_Ig"/>
</dbReference>
<dbReference type="Gene3D" id="2.60.40.1220">
    <property type="match status" value="1"/>
</dbReference>